<keyword evidence="1" id="KW-0472">Membrane</keyword>
<name>A0A0G1M487_9BACT</name>
<feature type="transmembrane region" description="Helical" evidence="1">
    <location>
        <begin position="228"/>
        <end position="246"/>
    </location>
</feature>
<dbReference type="Pfam" id="PF06182">
    <property type="entry name" value="ABC2_membrane_6"/>
    <property type="match status" value="1"/>
</dbReference>
<keyword evidence="1" id="KW-1133">Transmembrane helix</keyword>
<feature type="transmembrane region" description="Helical" evidence="1">
    <location>
        <begin position="52"/>
        <end position="72"/>
    </location>
</feature>
<evidence type="ECO:0008006" key="4">
    <source>
        <dbReference type="Google" id="ProtNLM"/>
    </source>
</evidence>
<sequence length="258" mass="29220">MKKYWQFFKMGFQQFLEYRLNFVWSTAGAIISTLILYLFWTAILGSNPSRTISGFSLGNYYLLISIIGALTFSNFRPIADDIWEGDLAIDLLRPYNYILKHFLFELPYKITRLVLGIVLILLIGRFTGFKISVSNAILLSISVALAVGVKFYLAFLIAGLAFWFKRVHGFNALIFNFGGLFSGELIPLIFLPPTLDAFSHYLPFRYLAYFPVQLALGQVAIRQSILGFAILVLWLALVVVLNKLVWAKGLSQFDASGR</sequence>
<proteinExistence type="predicted"/>
<dbReference type="PANTHER" id="PTHR36832">
    <property type="entry name" value="SLR1174 PROTEIN-RELATED"/>
    <property type="match status" value="1"/>
</dbReference>
<dbReference type="EMBL" id="LCKS01000004">
    <property type="protein sequence ID" value="KKU03014.1"/>
    <property type="molecule type" value="Genomic_DNA"/>
</dbReference>
<feature type="transmembrane region" description="Helical" evidence="1">
    <location>
        <begin position="170"/>
        <end position="191"/>
    </location>
</feature>
<evidence type="ECO:0000313" key="3">
    <source>
        <dbReference type="Proteomes" id="UP000034264"/>
    </source>
</evidence>
<accession>A0A0G1M487</accession>
<organism evidence="2 3">
    <name type="scientific">Candidatus Amesbacteria bacterium GW2011_GWC2_45_19</name>
    <dbReference type="NCBI Taxonomy" id="1618366"/>
    <lineage>
        <taxon>Bacteria</taxon>
        <taxon>Candidatus Amesiibacteriota</taxon>
    </lineage>
</organism>
<reference evidence="2 3" key="1">
    <citation type="journal article" date="2015" name="Nature">
        <title>rRNA introns, odd ribosomes, and small enigmatic genomes across a large radiation of phyla.</title>
        <authorList>
            <person name="Brown C.T."/>
            <person name="Hug L.A."/>
            <person name="Thomas B.C."/>
            <person name="Sharon I."/>
            <person name="Castelle C.J."/>
            <person name="Singh A."/>
            <person name="Wilkins M.J."/>
            <person name="Williams K.H."/>
            <person name="Banfield J.F."/>
        </authorList>
    </citation>
    <scope>NUCLEOTIDE SEQUENCE [LARGE SCALE GENOMIC DNA]</scope>
</reference>
<dbReference type="PANTHER" id="PTHR36832:SF1">
    <property type="entry name" value="SLR1174 PROTEIN"/>
    <property type="match status" value="1"/>
</dbReference>
<feature type="transmembrane region" description="Helical" evidence="1">
    <location>
        <begin position="21"/>
        <end position="40"/>
    </location>
</feature>
<comment type="caution">
    <text evidence="2">The sequence shown here is derived from an EMBL/GenBank/DDBJ whole genome shotgun (WGS) entry which is preliminary data.</text>
</comment>
<dbReference type="Proteomes" id="UP000034264">
    <property type="component" value="Unassembled WGS sequence"/>
</dbReference>
<feature type="transmembrane region" description="Helical" evidence="1">
    <location>
        <begin position="110"/>
        <end position="131"/>
    </location>
</feature>
<evidence type="ECO:0000256" key="1">
    <source>
        <dbReference type="SAM" id="Phobius"/>
    </source>
</evidence>
<dbReference type="AlphaFoldDB" id="A0A0G1M487"/>
<feature type="transmembrane region" description="Helical" evidence="1">
    <location>
        <begin position="137"/>
        <end position="163"/>
    </location>
</feature>
<dbReference type="InterPro" id="IPR010390">
    <property type="entry name" value="ABC-2_transporter-like"/>
</dbReference>
<evidence type="ECO:0000313" key="2">
    <source>
        <dbReference type="EMBL" id="KKU03014.1"/>
    </source>
</evidence>
<keyword evidence="1" id="KW-0812">Transmembrane</keyword>
<protein>
    <recommendedName>
        <fullName evidence="4">ABC transporter permease</fullName>
    </recommendedName>
</protein>
<gene>
    <name evidence="2" type="ORF">UX05_C0004G0023</name>
</gene>